<proteinExistence type="predicted"/>
<protein>
    <submittedName>
        <fullName evidence="1">Uncharacterized protein</fullName>
    </submittedName>
</protein>
<reference evidence="1" key="1">
    <citation type="journal article" date="2015" name="Nature">
        <title>Complex archaea that bridge the gap between prokaryotes and eukaryotes.</title>
        <authorList>
            <person name="Spang A."/>
            <person name="Saw J.H."/>
            <person name="Jorgensen S.L."/>
            <person name="Zaremba-Niedzwiedzka K."/>
            <person name="Martijn J."/>
            <person name="Lind A.E."/>
            <person name="van Eijk R."/>
            <person name="Schleper C."/>
            <person name="Guy L."/>
            <person name="Ettema T.J."/>
        </authorList>
    </citation>
    <scope>NUCLEOTIDE SEQUENCE</scope>
</reference>
<comment type="caution">
    <text evidence="1">The sequence shown here is derived from an EMBL/GenBank/DDBJ whole genome shotgun (WGS) entry which is preliminary data.</text>
</comment>
<gene>
    <name evidence="1" type="ORF">LCGC14_0557400</name>
</gene>
<dbReference type="InterPro" id="IPR038996">
    <property type="entry name" value="Gp14"/>
</dbReference>
<dbReference type="EMBL" id="LAZR01000783">
    <property type="protein sequence ID" value="KKN57909.1"/>
    <property type="molecule type" value="Genomic_DNA"/>
</dbReference>
<accession>A0A0F9RT54</accession>
<organism evidence="1">
    <name type="scientific">marine sediment metagenome</name>
    <dbReference type="NCBI Taxonomy" id="412755"/>
    <lineage>
        <taxon>unclassified sequences</taxon>
        <taxon>metagenomes</taxon>
        <taxon>ecological metagenomes</taxon>
    </lineage>
</organism>
<name>A0A0F9RT54_9ZZZZ</name>
<dbReference type="AlphaFoldDB" id="A0A0F9RT54"/>
<dbReference type="Pfam" id="PF24072">
    <property type="entry name" value="T7_gp14"/>
    <property type="match status" value="1"/>
</dbReference>
<evidence type="ECO:0000313" key="1">
    <source>
        <dbReference type="EMBL" id="KKN57909.1"/>
    </source>
</evidence>
<sequence>MEWLVAGMAISALSSLWGSRAAADAMEAQARIARVQGQIALQTSKFSARMQLKAGRQEATFRRRESRRASGAAVVSVAGAGIELSGSPMKVIGARIHGDAVNAARVVTNAQVRAFSERAEGKAKGLGFRADAAALDERARITRVTGWLNAIGGGMSAVGGYYAMTSNPNSNPWSLDGRYGY</sequence>